<sequence length="102" mass="11997">MPGIHRFQQPNLPEPTKKRSVEMEALFAEATEMLEETKDKITKLINASCGIFYVKFNTHNCETHLRHQTFCKRQNIIIINSVFANYQNKEQKGQLFGKYYVE</sequence>
<evidence type="ECO:0000313" key="2">
    <source>
        <dbReference type="Proteomes" id="UP000708208"/>
    </source>
</evidence>
<dbReference type="AlphaFoldDB" id="A0A8J2KWY2"/>
<organism evidence="1 2">
    <name type="scientific">Allacma fusca</name>
    <dbReference type="NCBI Taxonomy" id="39272"/>
    <lineage>
        <taxon>Eukaryota</taxon>
        <taxon>Metazoa</taxon>
        <taxon>Ecdysozoa</taxon>
        <taxon>Arthropoda</taxon>
        <taxon>Hexapoda</taxon>
        <taxon>Collembola</taxon>
        <taxon>Symphypleona</taxon>
        <taxon>Sminthuridae</taxon>
        <taxon>Allacma</taxon>
    </lineage>
</organism>
<keyword evidence="2" id="KW-1185">Reference proteome</keyword>
<dbReference type="Proteomes" id="UP000708208">
    <property type="component" value="Unassembled WGS sequence"/>
</dbReference>
<evidence type="ECO:0000313" key="1">
    <source>
        <dbReference type="EMBL" id="CAG7733900.1"/>
    </source>
</evidence>
<protein>
    <submittedName>
        <fullName evidence="1">Uncharacterized protein</fullName>
    </submittedName>
</protein>
<reference evidence="1" key="1">
    <citation type="submission" date="2021-06" db="EMBL/GenBank/DDBJ databases">
        <authorList>
            <person name="Hodson N. C."/>
            <person name="Mongue J. A."/>
            <person name="Jaron S. K."/>
        </authorList>
    </citation>
    <scope>NUCLEOTIDE SEQUENCE</scope>
</reference>
<comment type="caution">
    <text evidence="1">The sequence shown here is derived from an EMBL/GenBank/DDBJ whole genome shotgun (WGS) entry which is preliminary data.</text>
</comment>
<accession>A0A8J2KWY2</accession>
<proteinExistence type="predicted"/>
<dbReference type="EMBL" id="CAJVCH010258756">
    <property type="protein sequence ID" value="CAG7733900.1"/>
    <property type="molecule type" value="Genomic_DNA"/>
</dbReference>
<gene>
    <name evidence="1" type="ORF">AFUS01_LOCUS22318</name>
</gene>
<name>A0A8J2KWY2_9HEXA</name>